<dbReference type="EMBL" id="PFSJ01000007">
    <property type="protein sequence ID" value="PJC23903.1"/>
    <property type="molecule type" value="Genomic_DNA"/>
</dbReference>
<gene>
    <name evidence="1" type="ORF">CO058_01035</name>
</gene>
<name>A0A2M8EMD2_UNCKA</name>
<protein>
    <submittedName>
        <fullName evidence="1">Uncharacterized protein</fullName>
    </submittedName>
</protein>
<evidence type="ECO:0000313" key="2">
    <source>
        <dbReference type="Proteomes" id="UP000229756"/>
    </source>
</evidence>
<dbReference type="AlphaFoldDB" id="A0A2M8EMD2"/>
<dbReference type="Proteomes" id="UP000229756">
    <property type="component" value="Unassembled WGS sequence"/>
</dbReference>
<proteinExistence type="predicted"/>
<reference evidence="2" key="1">
    <citation type="submission" date="2017-09" db="EMBL/GenBank/DDBJ databases">
        <title>Depth-based differentiation of microbial function through sediment-hosted aquifers and enrichment of novel symbionts in the deep terrestrial subsurface.</title>
        <authorList>
            <person name="Probst A.J."/>
            <person name="Ladd B."/>
            <person name="Jarett J.K."/>
            <person name="Geller-Mcgrath D.E."/>
            <person name="Sieber C.M.K."/>
            <person name="Emerson J.B."/>
            <person name="Anantharaman K."/>
            <person name="Thomas B.C."/>
            <person name="Malmstrom R."/>
            <person name="Stieglmeier M."/>
            <person name="Klingl A."/>
            <person name="Woyke T."/>
            <person name="Ryan C.M."/>
            <person name="Banfield J.F."/>
        </authorList>
    </citation>
    <scope>NUCLEOTIDE SEQUENCE [LARGE SCALE GENOMIC DNA]</scope>
</reference>
<comment type="caution">
    <text evidence="1">The sequence shown here is derived from an EMBL/GenBank/DDBJ whole genome shotgun (WGS) entry which is preliminary data.</text>
</comment>
<accession>A0A2M8EMD2</accession>
<organism evidence="1 2">
    <name type="scientific">candidate division WWE3 bacterium CG_4_9_14_0_2_um_filter_35_11</name>
    <dbReference type="NCBI Taxonomy" id="1975077"/>
    <lineage>
        <taxon>Bacteria</taxon>
        <taxon>Katanobacteria</taxon>
    </lineage>
</organism>
<sequence length="66" mass="7711">MMVKNWSVRFLRWDFVCKQKNGGATEWLPGGTQWPLVATEWLLGGTTKILHCHKPRKSRVKKCNKK</sequence>
<evidence type="ECO:0000313" key="1">
    <source>
        <dbReference type="EMBL" id="PJC23903.1"/>
    </source>
</evidence>